<gene>
    <name evidence="3" type="ORF">LY89DRAFT_740632</name>
</gene>
<feature type="compositionally biased region" description="Gly residues" evidence="1">
    <location>
        <begin position="41"/>
        <end position="52"/>
    </location>
</feature>
<accession>A0A132BD13</accession>
<keyword evidence="4" id="KW-1185">Reference proteome</keyword>
<dbReference type="EMBL" id="KQ947431">
    <property type="protein sequence ID" value="KUJ09547.1"/>
    <property type="molecule type" value="Genomic_DNA"/>
</dbReference>
<reference evidence="3 4" key="1">
    <citation type="submission" date="2015-10" db="EMBL/GenBank/DDBJ databases">
        <title>Full genome of DAOMC 229536 Phialocephala scopiformis, a fungal endophyte of spruce producing the potent anti-insectan compound rugulosin.</title>
        <authorList>
            <consortium name="DOE Joint Genome Institute"/>
            <person name="Walker A.K."/>
            <person name="Frasz S.L."/>
            <person name="Seifert K.A."/>
            <person name="Miller J.D."/>
            <person name="Mondo S.J."/>
            <person name="Labutti K."/>
            <person name="Lipzen A."/>
            <person name="Dockter R."/>
            <person name="Kennedy M."/>
            <person name="Grigoriev I.V."/>
            <person name="Spatafora J.W."/>
        </authorList>
    </citation>
    <scope>NUCLEOTIDE SEQUENCE [LARGE SCALE GENOMIC DNA]</scope>
    <source>
        <strain evidence="3 4">CBS 120377</strain>
    </source>
</reference>
<keyword evidence="2" id="KW-1133">Transmembrane helix</keyword>
<evidence type="ECO:0000313" key="3">
    <source>
        <dbReference type="EMBL" id="KUJ09547.1"/>
    </source>
</evidence>
<organism evidence="3 4">
    <name type="scientific">Mollisia scopiformis</name>
    <name type="common">Conifer needle endophyte fungus</name>
    <name type="synonym">Phialocephala scopiformis</name>
    <dbReference type="NCBI Taxonomy" id="149040"/>
    <lineage>
        <taxon>Eukaryota</taxon>
        <taxon>Fungi</taxon>
        <taxon>Dikarya</taxon>
        <taxon>Ascomycota</taxon>
        <taxon>Pezizomycotina</taxon>
        <taxon>Leotiomycetes</taxon>
        <taxon>Helotiales</taxon>
        <taxon>Mollisiaceae</taxon>
        <taxon>Mollisia</taxon>
    </lineage>
</organism>
<evidence type="ECO:0000313" key="4">
    <source>
        <dbReference type="Proteomes" id="UP000070700"/>
    </source>
</evidence>
<proteinExistence type="predicted"/>
<evidence type="ECO:0000256" key="2">
    <source>
        <dbReference type="SAM" id="Phobius"/>
    </source>
</evidence>
<keyword evidence="2" id="KW-0812">Transmembrane</keyword>
<feature type="transmembrane region" description="Helical" evidence="2">
    <location>
        <begin position="6"/>
        <end position="26"/>
    </location>
</feature>
<dbReference type="AlphaFoldDB" id="A0A132BD13"/>
<feature type="region of interest" description="Disordered" evidence="1">
    <location>
        <begin position="40"/>
        <end position="99"/>
    </location>
</feature>
<sequence>MVEFAYGALAGLIVGVVFGTLVLVAIGKEVFYRITKPREGQGTGPYMVGGAGTEMDTSGVSGGEGGESGEEAGDIGGGDGDAVVVEHGDEVDEEREIGL</sequence>
<name>A0A132BD13_MOLSC</name>
<dbReference type="GeneID" id="28830339"/>
<dbReference type="InParanoid" id="A0A132BD13"/>
<keyword evidence="2" id="KW-0472">Membrane</keyword>
<protein>
    <submittedName>
        <fullName evidence="3">Uncharacterized protein</fullName>
    </submittedName>
</protein>
<feature type="compositionally biased region" description="Acidic residues" evidence="1">
    <location>
        <begin position="89"/>
        <end position="99"/>
    </location>
</feature>
<evidence type="ECO:0000256" key="1">
    <source>
        <dbReference type="SAM" id="MobiDB-lite"/>
    </source>
</evidence>
<dbReference type="KEGG" id="psco:LY89DRAFT_740632"/>
<dbReference type="RefSeq" id="XP_018063902.1">
    <property type="nucleotide sequence ID" value="XM_018220613.1"/>
</dbReference>
<dbReference type="Proteomes" id="UP000070700">
    <property type="component" value="Unassembled WGS sequence"/>
</dbReference>